<dbReference type="PROSITE" id="PS01174">
    <property type="entry name" value="LIPASE_GDXG_SER"/>
    <property type="match status" value="1"/>
</dbReference>
<protein>
    <submittedName>
        <fullName evidence="6">Alpha/beta hydrolase</fullName>
    </submittedName>
</protein>
<evidence type="ECO:0000313" key="6">
    <source>
        <dbReference type="EMBL" id="MDO7882424.1"/>
    </source>
</evidence>
<keyword evidence="4" id="KW-0472">Membrane</keyword>
<dbReference type="SUPFAM" id="SSF53474">
    <property type="entry name" value="alpha/beta-Hydrolases"/>
    <property type="match status" value="1"/>
</dbReference>
<keyword evidence="4" id="KW-1133">Transmembrane helix</keyword>
<reference evidence="6 7" key="1">
    <citation type="submission" date="2023-07" db="EMBL/GenBank/DDBJ databases">
        <title>Protaetiibacter sp. nov WY-16 isolated from soil.</title>
        <authorList>
            <person name="Liu B."/>
            <person name="Wan Y."/>
        </authorList>
    </citation>
    <scope>NUCLEOTIDE SEQUENCE [LARGE SCALE GENOMIC DNA]</scope>
    <source>
        <strain evidence="6 7">WY-16</strain>
    </source>
</reference>
<sequence length="340" mass="36673">MSGVEKKSWISYKRHWIPVVALGLGVAATVWWFVSPWPAALMIRALFEKGANDTVAEMQPYAPTSGVTAQLGLAYGDHENETFDLFRPESAEGALPTVVWIHGGAWISGQSSNVDPYARILANEGYTTVSLNYTVAPEAVYPTAITQLNDALAYLVGHAEELGIDADRIVIAGDSAGANLTSQLAVLTTNPSYASELGIEPALAAEQLRAVILNCGIYDVSGIPNAPGIGGWGFRIALWAYLGEKDWSNTPGAQEMSTLDYVTADFPRTWISGGNADPLTPTQSQPLAEKLDSLGVDVTGVFYPEDHEPALPHEYQFHLDFEDARTALQSTIDFLADVTR</sequence>
<feature type="active site" evidence="3">
    <location>
        <position position="175"/>
    </location>
</feature>
<dbReference type="Gene3D" id="3.40.50.1820">
    <property type="entry name" value="alpha/beta hydrolase"/>
    <property type="match status" value="1"/>
</dbReference>
<dbReference type="Proteomes" id="UP001241072">
    <property type="component" value="Unassembled WGS sequence"/>
</dbReference>
<dbReference type="EMBL" id="JAUQUB010000001">
    <property type="protein sequence ID" value="MDO7882424.1"/>
    <property type="molecule type" value="Genomic_DNA"/>
</dbReference>
<proteinExistence type="inferred from homology"/>
<dbReference type="InterPro" id="IPR033140">
    <property type="entry name" value="Lipase_GDXG_put_SER_AS"/>
</dbReference>
<evidence type="ECO:0000256" key="2">
    <source>
        <dbReference type="ARBA" id="ARBA00022801"/>
    </source>
</evidence>
<evidence type="ECO:0000259" key="5">
    <source>
        <dbReference type="Pfam" id="PF20434"/>
    </source>
</evidence>
<dbReference type="InterPro" id="IPR029058">
    <property type="entry name" value="AB_hydrolase_fold"/>
</dbReference>
<feature type="domain" description="BD-FAE-like" evidence="5">
    <location>
        <begin position="84"/>
        <end position="291"/>
    </location>
</feature>
<evidence type="ECO:0000256" key="4">
    <source>
        <dbReference type="SAM" id="Phobius"/>
    </source>
</evidence>
<gene>
    <name evidence="6" type="ORF">Q5716_09335</name>
</gene>
<feature type="transmembrane region" description="Helical" evidence="4">
    <location>
        <begin position="16"/>
        <end position="34"/>
    </location>
</feature>
<dbReference type="InterPro" id="IPR050300">
    <property type="entry name" value="GDXG_lipolytic_enzyme"/>
</dbReference>
<comment type="caution">
    <text evidence="6">The sequence shown here is derived from an EMBL/GenBank/DDBJ whole genome shotgun (WGS) entry which is preliminary data.</text>
</comment>
<keyword evidence="7" id="KW-1185">Reference proteome</keyword>
<dbReference type="RefSeq" id="WP_305002800.1">
    <property type="nucleotide sequence ID" value="NZ_JAUQUB010000001.1"/>
</dbReference>
<keyword evidence="2 6" id="KW-0378">Hydrolase</keyword>
<dbReference type="Pfam" id="PF20434">
    <property type="entry name" value="BD-FAE"/>
    <property type="match status" value="1"/>
</dbReference>
<name>A0ABT9BN16_9MICO</name>
<dbReference type="PANTHER" id="PTHR48081">
    <property type="entry name" value="AB HYDROLASE SUPERFAMILY PROTEIN C4A8.06C"/>
    <property type="match status" value="1"/>
</dbReference>
<accession>A0ABT9BN16</accession>
<evidence type="ECO:0000313" key="7">
    <source>
        <dbReference type="Proteomes" id="UP001241072"/>
    </source>
</evidence>
<dbReference type="InterPro" id="IPR049492">
    <property type="entry name" value="BD-FAE-like_dom"/>
</dbReference>
<organism evidence="6 7">
    <name type="scientific">Antiquaquibacter soli</name>
    <dbReference type="NCBI Taxonomy" id="3064523"/>
    <lineage>
        <taxon>Bacteria</taxon>
        <taxon>Bacillati</taxon>
        <taxon>Actinomycetota</taxon>
        <taxon>Actinomycetes</taxon>
        <taxon>Micrococcales</taxon>
        <taxon>Microbacteriaceae</taxon>
        <taxon>Antiquaquibacter</taxon>
    </lineage>
</organism>
<keyword evidence="4" id="KW-0812">Transmembrane</keyword>
<comment type="similarity">
    <text evidence="1">Belongs to the 'GDXG' lipolytic enzyme family.</text>
</comment>
<evidence type="ECO:0000256" key="1">
    <source>
        <dbReference type="ARBA" id="ARBA00010515"/>
    </source>
</evidence>
<evidence type="ECO:0000256" key="3">
    <source>
        <dbReference type="PROSITE-ProRule" id="PRU10038"/>
    </source>
</evidence>
<dbReference type="GO" id="GO:0016787">
    <property type="term" value="F:hydrolase activity"/>
    <property type="evidence" value="ECO:0007669"/>
    <property type="project" value="UniProtKB-KW"/>
</dbReference>